<keyword evidence="3" id="KW-0067">ATP-binding</keyword>
<dbReference type="GO" id="GO:0016887">
    <property type="term" value="F:ATP hydrolysis activity"/>
    <property type="evidence" value="ECO:0007669"/>
    <property type="project" value="InterPro"/>
</dbReference>
<feature type="region of interest" description="Disordered" evidence="4">
    <location>
        <begin position="177"/>
        <end position="200"/>
    </location>
</feature>
<dbReference type="NCBIfam" id="NF040713">
    <property type="entry name" value="ZapE"/>
    <property type="match status" value="1"/>
</dbReference>
<dbReference type="Proteomes" id="UP001489004">
    <property type="component" value="Unassembled WGS sequence"/>
</dbReference>
<organism evidence="5 6">
    <name type="scientific">[Myrmecia] bisecta</name>
    <dbReference type="NCBI Taxonomy" id="41462"/>
    <lineage>
        <taxon>Eukaryota</taxon>
        <taxon>Viridiplantae</taxon>
        <taxon>Chlorophyta</taxon>
        <taxon>core chlorophytes</taxon>
        <taxon>Trebouxiophyceae</taxon>
        <taxon>Trebouxiales</taxon>
        <taxon>Trebouxiaceae</taxon>
        <taxon>Myrmecia</taxon>
    </lineage>
</organism>
<evidence type="ECO:0000256" key="1">
    <source>
        <dbReference type="ARBA" id="ARBA00010322"/>
    </source>
</evidence>
<comment type="caution">
    <text evidence="5">The sequence shown here is derived from an EMBL/GenBank/DDBJ whole genome shotgun (WGS) entry which is preliminary data.</text>
</comment>
<dbReference type="Pfam" id="PF03969">
    <property type="entry name" value="AFG1_ATPase"/>
    <property type="match status" value="2"/>
</dbReference>
<evidence type="ECO:0000256" key="2">
    <source>
        <dbReference type="ARBA" id="ARBA00022741"/>
    </source>
</evidence>
<evidence type="ECO:0000313" key="5">
    <source>
        <dbReference type="EMBL" id="KAK9816417.1"/>
    </source>
</evidence>
<accession>A0AAW1Q7W4</accession>
<reference evidence="5 6" key="1">
    <citation type="journal article" date="2024" name="Nat. Commun.">
        <title>Phylogenomics reveals the evolutionary origins of lichenization in chlorophyte algae.</title>
        <authorList>
            <person name="Puginier C."/>
            <person name="Libourel C."/>
            <person name="Otte J."/>
            <person name="Skaloud P."/>
            <person name="Haon M."/>
            <person name="Grisel S."/>
            <person name="Petersen M."/>
            <person name="Berrin J.G."/>
            <person name="Delaux P.M."/>
            <person name="Dal Grande F."/>
            <person name="Keller J."/>
        </authorList>
    </citation>
    <scope>NUCLEOTIDE SEQUENCE [LARGE SCALE GENOMIC DNA]</scope>
    <source>
        <strain evidence="5 6">SAG 2043</strain>
    </source>
</reference>
<dbReference type="InterPro" id="IPR005654">
    <property type="entry name" value="ATPase_AFG1-like"/>
</dbReference>
<evidence type="ECO:0000256" key="4">
    <source>
        <dbReference type="SAM" id="MobiDB-lite"/>
    </source>
</evidence>
<feature type="compositionally biased region" description="Basic and acidic residues" evidence="4">
    <location>
        <begin position="182"/>
        <end position="191"/>
    </location>
</feature>
<evidence type="ECO:0000313" key="6">
    <source>
        <dbReference type="Proteomes" id="UP001489004"/>
    </source>
</evidence>
<feature type="region of interest" description="Disordered" evidence="4">
    <location>
        <begin position="38"/>
        <end position="58"/>
    </location>
</feature>
<dbReference type="GO" id="GO:0005739">
    <property type="term" value="C:mitochondrion"/>
    <property type="evidence" value="ECO:0007669"/>
    <property type="project" value="TreeGrafter"/>
</dbReference>
<comment type="similarity">
    <text evidence="1">Belongs to the AFG1 ATPase family.</text>
</comment>
<keyword evidence="6" id="KW-1185">Reference proteome</keyword>
<dbReference type="EMBL" id="JALJOR010000005">
    <property type="protein sequence ID" value="KAK9816417.1"/>
    <property type="molecule type" value="Genomic_DNA"/>
</dbReference>
<keyword evidence="2" id="KW-0547">Nucleotide-binding</keyword>
<dbReference type="AlphaFoldDB" id="A0AAW1Q7W4"/>
<dbReference type="PANTHER" id="PTHR12169">
    <property type="entry name" value="ATPASE N2B"/>
    <property type="match status" value="1"/>
</dbReference>
<evidence type="ECO:0008006" key="7">
    <source>
        <dbReference type="Google" id="ProtNLM"/>
    </source>
</evidence>
<gene>
    <name evidence="5" type="ORF">WJX72_000026</name>
</gene>
<dbReference type="GO" id="GO:0005524">
    <property type="term" value="F:ATP binding"/>
    <property type="evidence" value="ECO:0007669"/>
    <property type="project" value="UniProtKB-KW"/>
</dbReference>
<dbReference type="SUPFAM" id="SSF52540">
    <property type="entry name" value="P-loop containing nucleoside triphosphate hydrolases"/>
    <property type="match status" value="1"/>
</dbReference>
<proteinExistence type="inferred from homology"/>
<name>A0AAW1Q7W4_9CHLO</name>
<evidence type="ECO:0000256" key="3">
    <source>
        <dbReference type="ARBA" id="ARBA00022840"/>
    </source>
</evidence>
<protein>
    <recommendedName>
        <fullName evidence="7">AFG1-like ATPase</fullName>
    </recommendedName>
</protein>
<dbReference type="InterPro" id="IPR027417">
    <property type="entry name" value="P-loop_NTPase"/>
</dbReference>
<sequence length="566" mass="61528">MRLGAAADHHASMQVVEHSRALRAYEARREAAKAELQRQEQAEAVAHQSKQSTRGPRSSGVLAWLQQRWIGQPNGAPDGVPTGMDRESQLDAVLGPPPQPPQAPQGVYLYGSVGVGKSLLMDLFYSVVQEQGSVPHRRRLHFNAAMLEVNQRLHQLDKQLGQQKLFRQEQYAQQWALQEQEADGRPGERGQDPGSQQQKEATLAKLAVRRLMRQARTPGQLSRQLATSNAVVMQQAALSLIRAAGPGGDAEGGRGEVEPGAALLCFDEVQVTGPFEAVALKGVMEALLAKGCVIVATSNRAPGALNRQGLHEDLFHHSTQRLLQACDVLHLACDQDYRRMLAARSLQVVDGRAGPYLYPTSPLTAAALDSLWRAAVAQEADQRILPRTLQVAFGRRMQVERACGKVARFTFEELCRGPRGAADYIAIAAAFHTVLVDAIPSMSLQTRDQARRFTLVDELYNARVRLVATAACAPDRLFAGTQTDEPVIDLEALQFEGAVEGSKLRRNVMLDGSVGPIAHSASAAAATQAQLGGMEEKFAFRRAVSRLYEMQCTGYGPSTVAAASRT</sequence>
<dbReference type="PANTHER" id="PTHR12169:SF6">
    <property type="entry name" value="AFG1-LIKE ATPASE"/>
    <property type="match status" value="1"/>
</dbReference>
<dbReference type="Gene3D" id="3.40.50.300">
    <property type="entry name" value="P-loop containing nucleotide triphosphate hydrolases"/>
    <property type="match status" value="1"/>
</dbReference>